<dbReference type="PANTHER" id="PTHR11911:SF111">
    <property type="entry name" value="INOSINE-5'-MONOPHOSPHATE DEHYDROGENASE"/>
    <property type="match status" value="1"/>
</dbReference>
<accession>A0ABU2XQV7</accession>
<comment type="caution">
    <text evidence="3">The sequence shown here is derived from an EMBL/GenBank/DDBJ whole genome shotgun (WGS) entry which is preliminary data.</text>
</comment>
<dbReference type="PANTHER" id="PTHR11911">
    <property type="entry name" value="INOSINE-5-MONOPHOSPHATE DEHYDROGENASE RELATED"/>
    <property type="match status" value="1"/>
</dbReference>
<gene>
    <name evidence="3" type="ORF">RND15_37340</name>
</gene>
<evidence type="ECO:0000313" key="4">
    <source>
        <dbReference type="Proteomes" id="UP001180754"/>
    </source>
</evidence>
<dbReference type="EMBL" id="JAVRFD010000025">
    <property type="protein sequence ID" value="MDT0548316.1"/>
    <property type="molecule type" value="Genomic_DNA"/>
</dbReference>
<dbReference type="Pfam" id="PF00478">
    <property type="entry name" value="IMPDH"/>
    <property type="match status" value="1"/>
</dbReference>
<name>A0ABU2XQV7_9ACTN</name>
<dbReference type="SMART" id="SM01240">
    <property type="entry name" value="IMPDH"/>
    <property type="match status" value="1"/>
</dbReference>
<dbReference type="InterPro" id="IPR001093">
    <property type="entry name" value="IMP_DH_GMPRt"/>
</dbReference>
<dbReference type="CDD" id="cd00381">
    <property type="entry name" value="IMPDH"/>
    <property type="match status" value="1"/>
</dbReference>
<keyword evidence="4" id="KW-1185">Reference proteome</keyword>
<dbReference type="RefSeq" id="WP_311728885.1">
    <property type="nucleotide sequence ID" value="NZ_JAVRFD010000025.1"/>
</dbReference>
<dbReference type="Gene3D" id="3.20.20.70">
    <property type="entry name" value="Aldolase class I"/>
    <property type="match status" value="2"/>
</dbReference>
<proteinExistence type="inferred from homology"/>
<feature type="domain" description="IMP dehydrogenase/GMP reductase" evidence="2">
    <location>
        <begin position="9"/>
        <end position="369"/>
    </location>
</feature>
<reference evidence="3" key="1">
    <citation type="submission" date="2024-05" db="EMBL/GenBank/DDBJ databases">
        <title>30 novel species of actinomycetes from the DSMZ collection.</title>
        <authorList>
            <person name="Nouioui I."/>
        </authorList>
    </citation>
    <scope>NUCLEOTIDE SEQUENCE</scope>
    <source>
        <strain evidence="3">DSM 41529</strain>
    </source>
</reference>
<dbReference type="InterPro" id="IPR013785">
    <property type="entry name" value="Aldolase_TIM"/>
</dbReference>
<evidence type="ECO:0000256" key="1">
    <source>
        <dbReference type="ARBA" id="ARBA00005502"/>
    </source>
</evidence>
<protein>
    <submittedName>
        <fullName evidence="3">IMP dehydrogenase</fullName>
    </submittedName>
</protein>
<evidence type="ECO:0000259" key="2">
    <source>
        <dbReference type="Pfam" id="PF00478"/>
    </source>
</evidence>
<dbReference type="InterPro" id="IPR005990">
    <property type="entry name" value="IMP_DH"/>
</dbReference>
<dbReference type="Proteomes" id="UP001180754">
    <property type="component" value="Unassembled WGS sequence"/>
</dbReference>
<comment type="similarity">
    <text evidence="1">Belongs to the IMPDH/GMPR family.</text>
</comment>
<organism evidence="3 4">
    <name type="scientific">Streptomyces lonegramiae</name>
    <dbReference type="NCBI Taxonomy" id="3075524"/>
    <lineage>
        <taxon>Bacteria</taxon>
        <taxon>Bacillati</taxon>
        <taxon>Actinomycetota</taxon>
        <taxon>Actinomycetes</taxon>
        <taxon>Kitasatosporales</taxon>
        <taxon>Streptomycetaceae</taxon>
        <taxon>Streptomyces</taxon>
    </lineage>
</organism>
<evidence type="ECO:0000313" key="3">
    <source>
        <dbReference type="EMBL" id="MDT0548316.1"/>
    </source>
</evidence>
<sequence length="387" mass="39993">MALREIRTGLSLDDVLLVPRHTSVVSRSATHLGTELAAGIELSVPVLSANTPWCTGARMAEAMARRGGLGVVHRMQTAEDQAAEVAAVKAAAPPGPGGPEDPARPTVDADGRLRVAAAVGVTDDYLRRAALLVEAGADVLVTDVAHGHADYVIKSVEELRSRFPGTTLIAGNVATAAGTRDLIEAGADAVKVGIGPGGICTTRIVAGSGVPQLTAVLDCAEEADRSGIPVIADGGIKAPGDLVKALAAGARSVMLGSALAGADESEARLVEHEGRRAKVSTGFVTFGMRLTLKRARGEQVSREELDEYTPEGVEATFAYTGSLAATLRPFLGGLRSGMSYSGAHSLAELRERAEFIRITPAGMAESRPHALQRADQVPLDYATEAAG</sequence>
<dbReference type="SUPFAM" id="SSF51412">
    <property type="entry name" value="Inosine monophosphate dehydrogenase (IMPDH)"/>
    <property type="match status" value="1"/>
</dbReference>